<gene>
    <name evidence="5" type="primary">tam</name>
    <name evidence="7" type="ORF">GA0061103_1533</name>
</gene>
<dbReference type="Proteomes" id="UP000199101">
    <property type="component" value="Unassembled WGS sequence"/>
</dbReference>
<dbReference type="NCBIfam" id="NF002463">
    <property type="entry name" value="PRK01683.1"/>
    <property type="match status" value="1"/>
</dbReference>
<dbReference type="CDD" id="cd02440">
    <property type="entry name" value="AdoMet_MTases"/>
    <property type="match status" value="1"/>
</dbReference>
<dbReference type="GO" id="GO:0030798">
    <property type="term" value="F:trans-aconitate 2-methyltransferase activity"/>
    <property type="evidence" value="ECO:0007669"/>
    <property type="project" value="UniProtKB-UniRule"/>
</dbReference>
<name>A0A1C3U527_9HYPH</name>
<dbReference type="EMBL" id="FMAG01000001">
    <property type="protein sequence ID" value="SCB10599.1"/>
    <property type="molecule type" value="Genomic_DNA"/>
</dbReference>
<dbReference type="GO" id="GO:0032259">
    <property type="term" value="P:methylation"/>
    <property type="evidence" value="ECO:0007669"/>
    <property type="project" value="UniProtKB-KW"/>
</dbReference>
<keyword evidence="8" id="KW-1185">Reference proteome</keyword>
<evidence type="ECO:0000313" key="8">
    <source>
        <dbReference type="Proteomes" id="UP000199101"/>
    </source>
</evidence>
<evidence type="ECO:0000256" key="5">
    <source>
        <dbReference type="HAMAP-Rule" id="MF_00560"/>
    </source>
</evidence>
<sequence length="257" mass="28600">MSATWSPSQYLKFEDHRTRPAMDLLARVTVADATRITDIGCGPGNSTELLIERFPQADILGMDAAPKMIEAARKRLASCRFELADIASWKPAVSQDLLFANAVLQWLPDHETLLPTLMTFLRDGGTLAVQMPDNLNEPTHVGMRTAAADGRWVDRLRAADSERTTILSASDYWSILKPHAAKIDIWRTTYNHPLTALDGIVDWFKGSGLLPYLSRLSVEEQAEYLGIYKGLLADSYPVMPDGTVLLPFPRLFIVASR</sequence>
<dbReference type="InterPro" id="IPR023506">
    <property type="entry name" value="Trans-aconitate_MeTrfase"/>
</dbReference>
<dbReference type="EC" id="2.1.1.144" evidence="5"/>
<comment type="subcellular location">
    <subcellularLocation>
        <location evidence="5">Cytoplasm</location>
    </subcellularLocation>
</comment>
<organism evidence="7 8">
    <name type="scientific">Rhizobium multihospitium</name>
    <dbReference type="NCBI Taxonomy" id="410764"/>
    <lineage>
        <taxon>Bacteria</taxon>
        <taxon>Pseudomonadati</taxon>
        <taxon>Pseudomonadota</taxon>
        <taxon>Alphaproteobacteria</taxon>
        <taxon>Hyphomicrobiales</taxon>
        <taxon>Rhizobiaceae</taxon>
        <taxon>Rhizobium/Agrobacterium group</taxon>
        <taxon>Rhizobium</taxon>
    </lineage>
</organism>
<dbReference type="GO" id="GO:0005737">
    <property type="term" value="C:cytoplasm"/>
    <property type="evidence" value="ECO:0007669"/>
    <property type="project" value="UniProtKB-SubCell"/>
</dbReference>
<evidence type="ECO:0000313" key="7">
    <source>
        <dbReference type="EMBL" id="SCB10599.1"/>
    </source>
</evidence>
<dbReference type="InterPro" id="IPR041698">
    <property type="entry name" value="Methyltransf_25"/>
</dbReference>
<dbReference type="Gene3D" id="3.40.50.150">
    <property type="entry name" value="Vaccinia Virus protein VP39"/>
    <property type="match status" value="1"/>
</dbReference>
<accession>A0A1C3U527</accession>
<evidence type="ECO:0000256" key="3">
    <source>
        <dbReference type="ARBA" id="ARBA00022679"/>
    </source>
</evidence>
<comment type="similarity">
    <text evidence="5">Belongs to the methyltransferase superfamily. Tam family.</text>
</comment>
<proteinExistence type="inferred from homology"/>
<protein>
    <recommendedName>
        <fullName evidence="5">Trans-aconitate 2-methyltransferase</fullName>
        <ecNumber evidence="5">2.1.1.144</ecNumber>
    </recommendedName>
</protein>
<keyword evidence="1 5" id="KW-0963">Cytoplasm</keyword>
<feature type="domain" description="Methyltransferase" evidence="6">
    <location>
        <begin position="36"/>
        <end position="125"/>
    </location>
</feature>
<dbReference type="InterPro" id="IPR029063">
    <property type="entry name" value="SAM-dependent_MTases_sf"/>
</dbReference>
<evidence type="ECO:0000256" key="1">
    <source>
        <dbReference type="ARBA" id="ARBA00022490"/>
    </source>
</evidence>
<dbReference type="RefSeq" id="WP_092706777.1">
    <property type="nucleotide sequence ID" value="NZ_FMAG01000001.1"/>
</dbReference>
<dbReference type="AlphaFoldDB" id="A0A1C3U527"/>
<dbReference type="STRING" id="410764.GA0061103_1533"/>
<dbReference type="InterPro" id="IPR023149">
    <property type="entry name" value="Trans_acon_MeTrfase_C"/>
</dbReference>
<comment type="catalytic activity">
    <reaction evidence="5">
        <text>trans-aconitate + S-adenosyl-L-methionine = (E)-3-(methoxycarbonyl)pent-2-enedioate + S-adenosyl-L-homocysteine</text>
        <dbReference type="Rhea" id="RHEA:14969"/>
        <dbReference type="ChEBI" id="CHEBI:15708"/>
        <dbReference type="ChEBI" id="CHEBI:57470"/>
        <dbReference type="ChEBI" id="CHEBI:57856"/>
        <dbReference type="ChEBI" id="CHEBI:59789"/>
        <dbReference type="EC" id="2.1.1.144"/>
    </reaction>
</comment>
<dbReference type="PANTHER" id="PTHR43861:SF1">
    <property type="entry name" value="TRANS-ACONITATE 2-METHYLTRANSFERASE"/>
    <property type="match status" value="1"/>
</dbReference>
<keyword evidence="4 5" id="KW-0949">S-adenosyl-L-methionine</keyword>
<dbReference type="Gene3D" id="1.10.150.290">
    <property type="entry name" value="S-adenosyl-L-methionine-dependent methyltransferases"/>
    <property type="match status" value="1"/>
</dbReference>
<evidence type="ECO:0000256" key="2">
    <source>
        <dbReference type="ARBA" id="ARBA00022603"/>
    </source>
</evidence>
<dbReference type="OrthoDB" id="9795085at2"/>
<keyword evidence="3 5" id="KW-0808">Transferase</keyword>
<dbReference type="Pfam" id="PF13649">
    <property type="entry name" value="Methyltransf_25"/>
    <property type="match status" value="1"/>
</dbReference>
<comment type="function">
    <text evidence="5">Catalyzes the S-adenosylmethionine monomethyl esterification of trans-aconitate.</text>
</comment>
<dbReference type="HAMAP" id="MF_00560">
    <property type="entry name" value="Tran_acon_Me_trans"/>
    <property type="match status" value="1"/>
</dbReference>
<evidence type="ECO:0000256" key="4">
    <source>
        <dbReference type="ARBA" id="ARBA00022691"/>
    </source>
</evidence>
<reference evidence="8" key="1">
    <citation type="submission" date="2016-08" db="EMBL/GenBank/DDBJ databases">
        <authorList>
            <person name="Varghese N."/>
            <person name="Submissions Spin"/>
        </authorList>
    </citation>
    <scope>NUCLEOTIDE SEQUENCE [LARGE SCALE GENOMIC DNA]</scope>
    <source>
        <strain evidence="8">HAMBI 2975</strain>
    </source>
</reference>
<dbReference type="PANTHER" id="PTHR43861">
    <property type="entry name" value="TRANS-ACONITATE 2-METHYLTRANSFERASE-RELATED"/>
    <property type="match status" value="1"/>
</dbReference>
<evidence type="ECO:0000259" key="6">
    <source>
        <dbReference type="Pfam" id="PF13649"/>
    </source>
</evidence>
<dbReference type="SUPFAM" id="SSF53335">
    <property type="entry name" value="S-adenosyl-L-methionine-dependent methyltransferases"/>
    <property type="match status" value="1"/>
</dbReference>
<keyword evidence="2 5" id="KW-0489">Methyltransferase</keyword>